<dbReference type="Pfam" id="PF00176">
    <property type="entry name" value="SNF2-rel_dom"/>
    <property type="match status" value="1"/>
</dbReference>
<dbReference type="PROSITE" id="PS50089">
    <property type="entry name" value="ZF_RING_2"/>
    <property type="match status" value="1"/>
</dbReference>
<dbReference type="GO" id="GO:0005634">
    <property type="term" value="C:nucleus"/>
    <property type="evidence" value="ECO:0007669"/>
    <property type="project" value="UniProtKB-SubCell"/>
</dbReference>
<dbReference type="GO" id="GO:0016818">
    <property type="term" value="F:hydrolase activity, acting on acid anhydrides, in phosphorus-containing anhydrides"/>
    <property type="evidence" value="ECO:0007669"/>
    <property type="project" value="InterPro"/>
</dbReference>
<dbReference type="InterPro" id="IPR001650">
    <property type="entry name" value="Helicase_C-like"/>
</dbReference>
<feature type="region of interest" description="Disordered" evidence="12">
    <location>
        <begin position="206"/>
        <end position="244"/>
    </location>
</feature>
<dbReference type="SUPFAM" id="SSF57850">
    <property type="entry name" value="RING/U-box"/>
    <property type="match status" value="1"/>
</dbReference>
<reference evidence="16" key="1">
    <citation type="journal article" date="2020" name="Stud. Mycol.">
        <title>101 Dothideomycetes genomes: a test case for predicting lifestyles and emergence of pathogens.</title>
        <authorList>
            <person name="Haridas S."/>
            <person name="Albert R."/>
            <person name="Binder M."/>
            <person name="Bloem J."/>
            <person name="Labutti K."/>
            <person name="Salamov A."/>
            <person name="Andreopoulos B."/>
            <person name="Baker S."/>
            <person name="Barry K."/>
            <person name="Bills G."/>
            <person name="Bluhm B."/>
            <person name="Cannon C."/>
            <person name="Castanera R."/>
            <person name="Culley D."/>
            <person name="Daum C."/>
            <person name="Ezra D."/>
            <person name="Gonzalez J."/>
            <person name="Henrissat B."/>
            <person name="Kuo A."/>
            <person name="Liang C."/>
            <person name="Lipzen A."/>
            <person name="Lutzoni F."/>
            <person name="Magnuson J."/>
            <person name="Mondo S."/>
            <person name="Nolan M."/>
            <person name="Ohm R."/>
            <person name="Pangilinan J."/>
            <person name="Park H.-J."/>
            <person name="Ramirez L."/>
            <person name="Alfaro M."/>
            <person name="Sun H."/>
            <person name="Tritt A."/>
            <person name="Yoshinaga Y."/>
            <person name="Zwiers L.-H."/>
            <person name="Turgeon B."/>
            <person name="Goodwin S."/>
            <person name="Spatafora J."/>
            <person name="Crous P."/>
            <person name="Grigoriev I."/>
        </authorList>
    </citation>
    <scope>NUCLEOTIDE SEQUENCE</scope>
    <source>
        <strain evidence="16">CBS 260.36</strain>
    </source>
</reference>
<dbReference type="Gene3D" id="3.40.50.300">
    <property type="entry name" value="P-loop containing nucleotide triphosphate hydrolases"/>
    <property type="match status" value="1"/>
</dbReference>
<evidence type="ECO:0000256" key="3">
    <source>
        <dbReference type="ARBA" id="ARBA00022723"/>
    </source>
</evidence>
<comment type="similarity">
    <text evidence="2">Belongs to the SNF2/RAD54 helicase family.</text>
</comment>
<evidence type="ECO:0000256" key="2">
    <source>
        <dbReference type="ARBA" id="ARBA00007025"/>
    </source>
</evidence>
<evidence type="ECO:0000256" key="4">
    <source>
        <dbReference type="ARBA" id="ARBA00022741"/>
    </source>
</evidence>
<protein>
    <submittedName>
        <fullName evidence="16">DNA repair and recombination protein RAD5B</fullName>
    </submittedName>
</protein>
<feature type="compositionally biased region" description="Basic and acidic residues" evidence="12">
    <location>
        <begin position="899"/>
        <end position="914"/>
    </location>
</feature>
<keyword evidence="5 11" id="KW-0863">Zinc-finger</keyword>
<dbReference type="Gene3D" id="3.30.70.2330">
    <property type="match status" value="1"/>
</dbReference>
<dbReference type="Pfam" id="PF13923">
    <property type="entry name" value="zf-C3HC4_2"/>
    <property type="match status" value="1"/>
</dbReference>
<keyword evidence="4" id="KW-0547">Nucleotide-binding</keyword>
<dbReference type="OrthoDB" id="448448at2759"/>
<evidence type="ECO:0000259" key="15">
    <source>
        <dbReference type="PROSITE" id="PS51194"/>
    </source>
</evidence>
<keyword evidence="3" id="KW-0479">Metal-binding</keyword>
<dbReference type="SMART" id="SM00184">
    <property type="entry name" value="RING"/>
    <property type="match status" value="1"/>
</dbReference>
<dbReference type="Pfam" id="PF08797">
    <property type="entry name" value="HIRAN"/>
    <property type="match status" value="1"/>
</dbReference>
<dbReference type="GO" id="GO:0008094">
    <property type="term" value="F:ATP-dependent activity, acting on DNA"/>
    <property type="evidence" value="ECO:0007669"/>
    <property type="project" value="TreeGrafter"/>
</dbReference>
<gene>
    <name evidence="16" type="ORF">K461DRAFT_221143</name>
</gene>
<dbReference type="CDD" id="cd18793">
    <property type="entry name" value="SF2_C_SNF"/>
    <property type="match status" value="1"/>
</dbReference>
<evidence type="ECO:0000256" key="6">
    <source>
        <dbReference type="ARBA" id="ARBA00022801"/>
    </source>
</evidence>
<dbReference type="SUPFAM" id="SSF52540">
    <property type="entry name" value="P-loop containing nucleoside triphosphate hydrolases"/>
    <property type="match status" value="2"/>
</dbReference>
<evidence type="ECO:0000256" key="8">
    <source>
        <dbReference type="ARBA" id="ARBA00022833"/>
    </source>
</evidence>
<feature type="region of interest" description="Disordered" evidence="12">
    <location>
        <begin position="1"/>
        <end position="74"/>
    </location>
</feature>
<dbReference type="GO" id="GO:0003676">
    <property type="term" value="F:nucleic acid binding"/>
    <property type="evidence" value="ECO:0007669"/>
    <property type="project" value="InterPro"/>
</dbReference>
<name>A0A9P4JBW0_9PEZI</name>
<dbReference type="SMART" id="SM00487">
    <property type="entry name" value="DEXDc"/>
    <property type="match status" value="1"/>
</dbReference>
<dbReference type="Gene3D" id="3.30.40.10">
    <property type="entry name" value="Zinc/RING finger domain, C3HC4 (zinc finger)"/>
    <property type="match status" value="1"/>
</dbReference>
<sequence length="923" mass="102551">MPRTGAGQKRKRSEVVDLTGDSDHQASRDFQSSHSGPSSSSQAGQRSSLSSQTSFDEEDTSNGDELIQSTQPQHADAESFIPYGIQHCKVVGIRYYNGYAANKERVLLRREPGNAYDRNAIQVLNVRGAQIGHCPRQIAAKLAKYMDSHELIVEGTLAGNRGEFDIPLNIAFFGPSEPEAKDRLTSNMSKDRLDLSILKKMDAEEKRRRTAELKKVTKGKRKQADSTADFTNAGITIGNPENAPEVDDFIEGAQVYNPREWTDVTEQNSAQEDQLKGMPKAPQPDLVSTKLLPFQLQGLAWLLQKENPILPKAGTDEIVQLWKKTSNGLYTNIATNFSLKNEEPKLARGGILADDMGLGKTMQVISLIAADRAKHGDQGPTLIVAPVSVMSNWSTQIERHIDPNNPLRVHTFHGSGRNLMKNADFQNYDVVITSYGTLSSEYLPKGSKQPPKMPTQNGFYSLHWRRIVLDEGHTIRNPQTKNALACCGIDAYAKWALTGTPVINSFKDLYSLTKFIGLSGGLDKAEIFNSVLTRPMKDGQQDARLLLQALMATICLRRRKDMAFVDLRLPALTEYLHSVELSKSEQKKYDALEKEAKGALETYGSATGANDGQKRIQTYRHLLEVLLRLRQVCNHWKLCENRVLDLMSLLDKKGSVDLTPDNIKSLQDLLQLSIESREECPVCIDDLHEPVITPCGHSFGRTCISRVIETQHKCPMCRATLKDDSCLVNPAVDCGDDASQNLGDDDDSTSAKTTALLELIAATLKRPGSKMVIFSQWRSYLDVISPHIANAGQTTVRIDGTMAARARDESLRRFAKDDKTRVMLASLGVCAVGLDLTAADTVVLCDSWWAPAIEDQAVDRVHRLGQTKECTVWRLVVKGSVEERTLDIQKRKRGMMAEALREGGRKERERKRGQIGDIQQLLS</sequence>
<comment type="subcellular location">
    <subcellularLocation>
        <location evidence="1">Nucleus</location>
    </subcellularLocation>
</comment>
<dbReference type="GO" id="GO:0006281">
    <property type="term" value="P:DNA repair"/>
    <property type="evidence" value="ECO:0007669"/>
    <property type="project" value="TreeGrafter"/>
</dbReference>
<dbReference type="SMART" id="SM00490">
    <property type="entry name" value="HELICc"/>
    <property type="match status" value="1"/>
</dbReference>
<dbReference type="InterPro" id="IPR027417">
    <property type="entry name" value="P-loop_NTPase"/>
</dbReference>
<evidence type="ECO:0000256" key="7">
    <source>
        <dbReference type="ARBA" id="ARBA00022806"/>
    </source>
</evidence>
<dbReference type="PANTHER" id="PTHR45626">
    <property type="entry name" value="TRANSCRIPTION TERMINATION FACTOR 2-RELATED"/>
    <property type="match status" value="1"/>
</dbReference>
<keyword evidence="7" id="KW-0347">Helicase</keyword>
<dbReference type="PANTHER" id="PTHR45626:SF11">
    <property type="entry name" value="FAMILY HELICASE, PUTATIVE (AFU_ORTHOLOGUE AFUA_5G06590)-RELATED"/>
    <property type="match status" value="1"/>
</dbReference>
<organism evidence="16 17">
    <name type="scientific">Myriangium duriaei CBS 260.36</name>
    <dbReference type="NCBI Taxonomy" id="1168546"/>
    <lineage>
        <taxon>Eukaryota</taxon>
        <taxon>Fungi</taxon>
        <taxon>Dikarya</taxon>
        <taxon>Ascomycota</taxon>
        <taxon>Pezizomycotina</taxon>
        <taxon>Dothideomycetes</taxon>
        <taxon>Dothideomycetidae</taxon>
        <taxon>Myriangiales</taxon>
        <taxon>Myriangiaceae</taxon>
        <taxon>Myriangium</taxon>
    </lineage>
</organism>
<dbReference type="InterPro" id="IPR001841">
    <property type="entry name" value="Znf_RING"/>
</dbReference>
<dbReference type="InterPro" id="IPR000330">
    <property type="entry name" value="SNF2_N"/>
</dbReference>
<keyword evidence="17" id="KW-1185">Reference proteome</keyword>
<evidence type="ECO:0000256" key="11">
    <source>
        <dbReference type="PROSITE-ProRule" id="PRU00175"/>
    </source>
</evidence>
<dbReference type="GO" id="GO:0005524">
    <property type="term" value="F:ATP binding"/>
    <property type="evidence" value="ECO:0007669"/>
    <property type="project" value="UniProtKB-KW"/>
</dbReference>
<dbReference type="PROSITE" id="PS51194">
    <property type="entry name" value="HELICASE_CTER"/>
    <property type="match status" value="1"/>
</dbReference>
<dbReference type="Gene3D" id="3.40.50.10810">
    <property type="entry name" value="Tandem AAA-ATPase domain"/>
    <property type="match status" value="1"/>
</dbReference>
<dbReference type="Pfam" id="PF00271">
    <property type="entry name" value="Helicase_C"/>
    <property type="match status" value="1"/>
</dbReference>
<dbReference type="EMBL" id="ML996082">
    <property type="protein sequence ID" value="KAF2156004.1"/>
    <property type="molecule type" value="Genomic_DNA"/>
</dbReference>
<evidence type="ECO:0000259" key="13">
    <source>
        <dbReference type="PROSITE" id="PS50089"/>
    </source>
</evidence>
<keyword evidence="6" id="KW-0378">Hydrolase</keyword>
<dbReference type="GO" id="GO:0004386">
    <property type="term" value="F:helicase activity"/>
    <property type="evidence" value="ECO:0007669"/>
    <property type="project" value="UniProtKB-KW"/>
</dbReference>
<dbReference type="InterPro" id="IPR014001">
    <property type="entry name" value="Helicase_ATP-bd"/>
</dbReference>
<dbReference type="InterPro" id="IPR038718">
    <property type="entry name" value="SNF2-like_sf"/>
</dbReference>
<comment type="caution">
    <text evidence="16">The sequence shown here is derived from an EMBL/GenBank/DDBJ whole genome shotgun (WGS) entry which is preliminary data.</text>
</comment>
<evidence type="ECO:0000313" key="17">
    <source>
        <dbReference type="Proteomes" id="UP000799439"/>
    </source>
</evidence>
<keyword evidence="9" id="KW-0067">ATP-binding</keyword>
<keyword evidence="10" id="KW-0539">Nucleus</keyword>
<feature type="compositionally biased region" description="Low complexity" evidence="12">
    <location>
        <begin position="32"/>
        <end position="52"/>
    </location>
</feature>
<evidence type="ECO:0000256" key="9">
    <source>
        <dbReference type="ARBA" id="ARBA00022840"/>
    </source>
</evidence>
<accession>A0A9P4JBW0</accession>
<evidence type="ECO:0000256" key="12">
    <source>
        <dbReference type="SAM" id="MobiDB-lite"/>
    </source>
</evidence>
<feature type="domain" description="RING-type" evidence="13">
    <location>
        <begin position="680"/>
        <end position="718"/>
    </location>
</feature>
<feature type="compositionally biased region" description="Polar residues" evidence="12">
    <location>
        <begin position="225"/>
        <end position="234"/>
    </location>
</feature>
<feature type="region of interest" description="Disordered" evidence="12">
    <location>
        <begin position="898"/>
        <end position="923"/>
    </location>
</feature>
<dbReference type="PROSITE" id="PS51192">
    <property type="entry name" value="HELICASE_ATP_BIND_1"/>
    <property type="match status" value="1"/>
</dbReference>
<keyword evidence="8" id="KW-0862">Zinc</keyword>
<evidence type="ECO:0000313" key="16">
    <source>
        <dbReference type="EMBL" id="KAF2156004.1"/>
    </source>
</evidence>
<feature type="domain" description="Helicase ATP-binding" evidence="14">
    <location>
        <begin position="341"/>
        <end position="519"/>
    </location>
</feature>
<dbReference type="InterPro" id="IPR050628">
    <property type="entry name" value="SNF2_RAD54_helicase_TF"/>
</dbReference>
<dbReference type="GO" id="GO:0008270">
    <property type="term" value="F:zinc ion binding"/>
    <property type="evidence" value="ECO:0007669"/>
    <property type="project" value="UniProtKB-KW"/>
</dbReference>
<dbReference type="Proteomes" id="UP000799439">
    <property type="component" value="Unassembled WGS sequence"/>
</dbReference>
<evidence type="ECO:0000256" key="1">
    <source>
        <dbReference type="ARBA" id="ARBA00004123"/>
    </source>
</evidence>
<dbReference type="SMART" id="SM00910">
    <property type="entry name" value="HIRAN"/>
    <property type="match status" value="1"/>
</dbReference>
<evidence type="ECO:0000256" key="5">
    <source>
        <dbReference type="ARBA" id="ARBA00022771"/>
    </source>
</evidence>
<feature type="compositionally biased region" description="Basic and acidic residues" evidence="12">
    <location>
        <begin position="206"/>
        <end position="215"/>
    </location>
</feature>
<dbReference type="AlphaFoldDB" id="A0A9P4JBW0"/>
<evidence type="ECO:0000256" key="10">
    <source>
        <dbReference type="ARBA" id="ARBA00023242"/>
    </source>
</evidence>
<feature type="domain" description="Helicase C-terminal" evidence="15">
    <location>
        <begin position="755"/>
        <end position="919"/>
    </location>
</feature>
<proteinExistence type="inferred from homology"/>
<dbReference type="InterPro" id="IPR014905">
    <property type="entry name" value="HIRAN"/>
</dbReference>
<dbReference type="InterPro" id="IPR013083">
    <property type="entry name" value="Znf_RING/FYVE/PHD"/>
</dbReference>
<evidence type="ECO:0000259" key="14">
    <source>
        <dbReference type="PROSITE" id="PS51192"/>
    </source>
</evidence>
<dbReference type="InterPro" id="IPR049730">
    <property type="entry name" value="SNF2/RAD54-like_C"/>
</dbReference>